<keyword evidence="5 6" id="KW-0472">Membrane</keyword>
<organism evidence="7 8">
    <name type="scientific">Ophiostoma piceae (strain UAMH 11346)</name>
    <name type="common">Sap stain fungus</name>
    <dbReference type="NCBI Taxonomy" id="1262450"/>
    <lineage>
        <taxon>Eukaryota</taxon>
        <taxon>Fungi</taxon>
        <taxon>Dikarya</taxon>
        <taxon>Ascomycota</taxon>
        <taxon>Pezizomycotina</taxon>
        <taxon>Sordariomycetes</taxon>
        <taxon>Sordariomycetidae</taxon>
        <taxon>Ophiostomatales</taxon>
        <taxon>Ophiostomataceae</taxon>
        <taxon>Ophiostoma</taxon>
    </lineage>
</organism>
<dbReference type="OMA" id="GNFFPMM"/>
<proteinExistence type="inferred from homology"/>
<evidence type="ECO:0000256" key="2">
    <source>
        <dbReference type="ARBA" id="ARBA00005587"/>
    </source>
</evidence>
<dbReference type="GO" id="GO:0005886">
    <property type="term" value="C:plasma membrane"/>
    <property type="evidence" value="ECO:0007669"/>
    <property type="project" value="TreeGrafter"/>
</dbReference>
<dbReference type="Proteomes" id="UP000016923">
    <property type="component" value="Unassembled WGS sequence"/>
</dbReference>
<dbReference type="PANTHER" id="PTHR31123:SF4">
    <property type="entry name" value="PROTEIN ALCS"/>
    <property type="match status" value="1"/>
</dbReference>
<accession>S3C533</accession>
<feature type="transmembrane region" description="Helical" evidence="6">
    <location>
        <begin position="209"/>
        <end position="229"/>
    </location>
</feature>
<evidence type="ECO:0000313" key="8">
    <source>
        <dbReference type="Proteomes" id="UP000016923"/>
    </source>
</evidence>
<sequence>MSVHNASVSDEEKGLNRTQTAVTMSPELFEKVPHIGNNIKRFANPTPLGFMGFVIAGFSFSMILMGWGGSSGGSPIVGIFFFGAFLLYMGMIGEWVIGNFFSMMVMGMFGTFWLSFGLLQLPTLNLGAAYATDVDPTGTGSTAWNAGLGLFLLAWGFAVFTLGVFTIKINVVFVLIFVLIDAFAFTMSGCYWRASLGDFETAARLQKAAGALLFSAAVFGWYITTIIIAGEMRFPLPLPVGDLSHLWPDTNLELADEKRE</sequence>
<keyword evidence="4 6" id="KW-1133">Transmembrane helix</keyword>
<evidence type="ECO:0000256" key="4">
    <source>
        <dbReference type="ARBA" id="ARBA00022989"/>
    </source>
</evidence>
<dbReference type="EMBL" id="KE148152">
    <property type="protein sequence ID" value="EPE06961.1"/>
    <property type="molecule type" value="Genomic_DNA"/>
</dbReference>
<protein>
    <submittedName>
        <fullName evidence="7">Plasma membrane protein</fullName>
    </submittedName>
</protein>
<feature type="transmembrane region" description="Helical" evidence="6">
    <location>
        <begin position="109"/>
        <end position="131"/>
    </location>
</feature>
<evidence type="ECO:0000313" key="7">
    <source>
        <dbReference type="EMBL" id="EPE06961.1"/>
    </source>
</evidence>
<keyword evidence="3 6" id="KW-0812">Transmembrane</keyword>
<name>S3C533_OPHP1</name>
<evidence type="ECO:0000256" key="3">
    <source>
        <dbReference type="ARBA" id="ARBA00022692"/>
    </source>
</evidence>
<feature type="transmembrane region" description="Helical" evidence="6">
    <location>
        <begin position="48"/>
        <end position="70"/>
    </location>
</feature>
<dbReference type="HOGENOM" id="CLU_051062_4_1_1"/>
<dbReference type="InterPro" id="IPR051633">
    <property type="entry name" value="AceTr"/>
</dbReference>
<dbReference type="eggNOG" id="ENOG502SKF1">
    <property type="taxonomic scope" value="Eukaryota"/>
</dbReference>
<dbReference type="GO" id="GO:0015123">
    <property type="term" value="F:acetate transmembrane transporter activity"/>
    <property type="evidence" value="ECO:0007669"/>
    <property type="project" value="TreeGrafter"/>
</dbReference>
<feature type="transmembrane region" description="Helical" evidence="6">
    <location>
        <begin position="76"/>
        <end position="97"/>
    </location>
</feature>
<evidence type="ECO:0000256" key="6">
    <source>
        <dbReference type="SAM" id="Phobius"/>
    </source>
</evidence>
<dbReference type="Pfam" id="PF01184">
    <property type="entry name" value="Gpr1_Fun34_YaaH"/>
    <property type="match status" value="1"/>
</dbReference>
<dbReference type="AlphaFoldDB" id="S3C533"/>
<dbReference type="VEuPathDB" id="FungiDB:F503_03388"/>
<keyword evidence="8" id="KW-1185">Reference proteome</keyword>
<evidence type="ECO:0000256" key="1">
    <source>
        <dbReference type="ARBA" id="ARBA00004141"/>
    </source>
</evidence>
<feature type="transmembrane region" description="Helical" evidence="6">
    <location>
        <begin position="172"/>
        <end position="194"/>
    </location>
</feature>
<dbReference type="PANTHER" id="PTHR31123">
    <property type="entry name" value="ACCUMULATION OF DYADS PROTEIN 2-RELATED"/>
    <property type="match status" value="1"/>
</dbReference>
<comment type="similarity">
    <text evidence="2">Belongs to the acetate uptake transporter (AceTr) (TC 2.A.96) family.</text>
</comment>
<dbReference type="InterPro" id="IPR000791">
    <property type="entry name" value="Gpr1/Fun34/SatP-like"/>
</dbReference>
<evidence type="ECO:0000256" key="5">
    <source>
        <dbReference type="ARBA" id="ARBA00023136"/>
    </source>
</evidence>
<reference evidence="7 8" key="1">
    <citation type="journal article" date="2013" name="BMC Genomics">
        <title>The genome and transcriptome of the pine saprophyte Ophiostoma piceae, and a comparison with the bark beetle-associated pine pathogen Grosmannia clavigera.</title>
        <authorList>
            <person name="Haridas S."/>
            <person name="Wang Y."/>
            <person name="Lim L."/>
            <person name="Massoumi Alamouti S."/>
            <person name="Jackman S."/>
            <person name="Docking R."/>
            <person name="Robertson G."/>
            <person name="Birol I."/>
            <person name="Bohlmann J."/>
            <person name="Breuil C."/>
        </authorList>
    </citation>
    <scope>NUCLEOTIDE SEQUENCE [LARGE SCALE GENOMIC DNA]</scope>
    <source>
        <strain evidence="7 8">UAMH 11346</strain>
    </source>
</reference>
<comment type="subcellular location">
    <subcellularLocation>
        <location evidence="1">Membrane</location>
        <topology evidence="1">Multi-pass membrane protein</topology>
    </subcellularLocation>
</comment>
<dbReference type="STRING" id="1262450.S3C533"/>
<feature type="transmembrane region" description="Helical" evidence="6">
    <location>
        <begin position="143"/>
        <end position="165"/>
    </location>
</feature>
<dbReference type="OrthoDB" id="3648309at2759"/>
<gene>
    <name evidence="7" type="ORF">F503_03388</name>
</gene>